<dbReference type="EMBL" id="JAVRQU010000005">
    <property type="protein sequence ID" value="KAK5702542.1"/>
    <property type="molecule type" value="Genomic_DNA"/>
</dbReference>
<gene>
    <name evidence="2" type="ORF">LTR97_003487</name>
</gene>
<comment type="caution">
    <text evidence="2">The sequence shown here is derived from an EMBL/GenBank/DDBJ whole genome shotgun (WGS) entry which is preliminary data.</text>
</comment>
<evidence type="ECO:0000313" key="3">
    <source>
        <dbReference type="Proteomes" id="UP001310594"/>
    </source>
</evidence>
<accession>A0AAN7ZP86</accession>
<organism evidence="2 3">
    <name type="scientific">Elasticomyces elasticus</name>
    <dbReference type="NCBI Taxonomy" id="574655"/>
    <lineage>
        <taxon>Eukaryota</taxon>
        <taxon>Fungi</taxon>
        <taxon>Dikarya</taxon>
        <taxon>Ascomycota</taxon>
        <taxon>Pezizomycotina</taxon>
        <taxon>Dothideomycetes</taxon>
        <taxon>Dothideomycetidae</taxon>
        <taxon>Mycosphaerellales</taxon>
        <taxon>Teratosphaeriaceae</taxon>
        <taxon>Elasticomyces</taxon>
    </lineage>
</organism>
<dbReference type="AlphaFoldDB" id="A0AAN7ZP86"/>
<evidence type="ECO:0000256" key="1">
    <source>
        <dbReference type="SAM" id="MobiDB-lite"/>
    </source>
</evidence>
<sequence>MPPTAIRDGRMSIHHLLTPQSHPIATASHVLGEGSSTAAFAQSAAPDVPICAGQKHPRSLAAPSLERRMGDYSPYAPASPPSSTTSETSDAMSTRAPRPSYSEEQRFFIMYTRVVLCWSWQDIELGYGRLFGQDAVGLRSRSRGGLTSVYYRIRRRWGLEEVLKTAPETSQADKLEVQRRANWLQPDFLMQIGYHFAPQQPIPVLSAFTY</sequence>
<protein>
    <submittedName>
        <fullName evidence="2">Uncharacterized protein</fullName>
    </submittedName>
</protein>
<name>A0AAN7ZP86_9PEZI</name>
<proteinExistence type="predicted"/>
<evidence type="ECO:0000313" key="2">
    <source>
        <dbReference type="EMBL" id="KAK5702542.1"/>
    </source>
</evidence>
<dbReference type="Proteomes" id="UP001310594">
    <property type="component" value="Unassembled WGS sequence"/>
</dbReference>
<feature type="region of interest" description="Disordered" evidence="1">
    <location>
        <begin position="70"/>
        <end position="98"/>
    </location>
</feature>
<feature type="compositionally biased region" description="Low complexity" evidence="1">
    <location>
        <begin position="72"/>
        <end position="86"/>
    </location>
</feature>
<reference evidence="2" key="1">
    <citation type="submission" date="2023-08" db="EMBL/GenBank/DDBJ databases">
        <title>Black Yeasts Isolated from many extreme environments.</title>
        <authorList>
            <person name="Coleine C."/>
            <person name="Stajich J.E."/>
            <person name="Selbmann L."/>
        </authorList>
    </citation>
    <scope>NUCLEOTIDE SEQUENCE</scope>
    <source>
        <strain evidence="2">CCFEE 5810</strain>
    </source>
</reference>